<evidence type="ECO:0000256" key="3">
    <source>
        <dbReference type="RuleBase" id="RU003707"/>
    </source>
</evidence>
<dbReference type="PANTHER" id="PTHR11941">
    <property type="entry name" value="ENOYL-COA HYDRATASE-RELATED"/>
    <property type="match status" value="1"/>
</dbReference>
<dbReference type="Gene3D" id="3.90.226.10">
    <property type="entry name" value="2-enoyl-CoA Hydratase, Chain A, domain 1"/>
    <property type="match status" value="1"/>
</dbReference>
<dbReference type="AlphaFoldDB" id="A0A9Q2N9C3"/>
<dbReference type="EC" id="5.3.3.18" evidence="4"/>
<dbReference type="InterPro" id="IPR001753">
    <property type="entry name" value="Enoyl-CoA_hydra/iso"/>
</dbReference>
<comment type="caution">
    <text evidence="4">The sequence shown here is derived from an EMBL/GenBank/DDBJ whole genome shotgun (WGS) entry which is preliminary data.</text>
</comment>
<evidence type="ECO:0000313" key="5">
    <source>
        <dbReference type="Proteomes" id="UP000809337"/>
    </source>
</evidence>
<dbReference type="NCBIfam" id="TIGR02280">
    <property type="entry name" value="PaaB1"/>
    <property type="match status" value="1"/>
</dbReference>
<dbReference type="GO" id="GO:0016829">
    <property type="term" value="F:lyase activity"/>
    <property type="evidence" value="ECO:0007669"/>
    <property type="project" value="UniProtKB-KW"/>
</dbReference>
<dbReference type="CDD" id="cd06558">
    <property type="entry name" value="crotonase-like"/>
    <property type="match status" value="1"/>
</dbReference>
<dbReference type="RefSeq" id="WP_037931252.1">
    <property type="nucleotide sequence ID" value="NZ_CP086770.1"/>
</dbReference>
<proteinExistence type="inferred from homology"/>
<organism evidence="4 5">
    <name type="scientific">Pseudosulfitobacter pseudonitzschiae</name>
    <dbReference type="NCBI Taxonomy" id="1402135"/>
    <lineage>
        <taxon>Bacteria</taxon>
        <taxon>Pseudomonadati</taxon>
        <taxon>Pseudomonadota</taxon>
        <taxon>Alphaproteobacteria</taxon>
        <taxon>Rhodobacterales</taxon>
        <taxon>Roseobacteraceae</taxon>
        <taxon>Pseudosulfitobacter</taxon>
    </lineage>
</organism>
<keyword evidence="2" id="KW-0456">Lyase</keyword>
<dbReference type="InterPro" id="IPR014748">
    <property type="entry name" value="Enoyl-CoA_hydra_C"/>
</dbReference>
<dbReference type="Gene3D" id="1.10.12.10">
    <property type="entry name" value="Lyase 2-enoyl-coa Hydratase, Chain A, domain 2"/>
    <property type="match status" value="1"/>
</dbReference>
<comment type="similarity">
    <text evidence="1 3">Belongs to the enoyl-CoA hydratase/isomerase family.</text>
</comment>
<evidence type="ECO:0000256" key="2">
    <source>
        <dbReference type="ARBA" id="ARBA00023239"/>
    </source>
</evidence>
<evidence type="ECO:0000256" key="1">
    <source>
        <dbReference type="ARBA" id="ARBA00005254"/>
    </source>
</evidence>
<gene>
    <name evidence="4" type="ORF">JQX14_14635</name>
</gene>
<dbReference type="PANTHER" id="PTHR11941:SF133">
    <property type="entry name" value="1,2-EPOXYPHENYLACETYL-COA ISOMERASE"/>
    <property type="match status" value="1"/>
</dbReference>
<dbReference type="GO" id="GO:0010124">
    <property type="term" value="P:phenylacetate catabolic process"/>
    <property type="evidence" value="ECO:0007669"/>
    <property type="project" value="InterPro"/>
</dbReference>
<accession>A0A9Q2N9C3</accession>
<dbReference type="InterPro" id="IPR011968">
    <property type="entry name" value="PaaB1"/>
</dbReference>
<keyword evidence="4" id="KW-0413">Isomerase</keyword>
<dbReference type="Pfam" id="PF00378">
    <property type="entry name" value="ECH_1"/>
    <property type="match status" value="1"/>
</dbReference>
<dbReference type="SUPFAM" id="SSF52096">
    <property type="entry name" value="ClpP/crotonase"/>
    <property type="match status" value="1"/>
</dbReference>
<dbReference type="EMBL" id="JAFBWN010000009">
    <property type="protein sequence ID" value="MBM2355785.1"/>
    <property type="molecule type" value="Genomic_DNA"/>
</dbReference>
<name>A0A9Q2N9C3_9RHOB</name>
<reference evidence="4" key="1">
    <citation type="submission" date="2021-01" db="EMBL/GenBank/DDBJ databases">
        <title>Diatom-associated Roseobacters Show Island Model of Population Structure.</title>
        <authorList>
            <person name="Qu L."/>
            <person name="Feng X."/>
            <person name="Chen Y."/>
            <person name="Li L."/>
            <person name="Wang X."/>
            <person name="Hu Z."/>
            <person name="Wang H."/>
            <person name="Luo H."/>
        </authorList>
    </citation>
    <scope>NUCLEOTIDE SEQUENCE</scope>
    <source>
        <strain evidence="4">SM26-45</strain>
    </source>
</reference>
<sequence>MSSLVLTERVGSCLVVILNRPDALNSFTVDMHRELFDALATAESDGSVRSIVLTGAGRGFCAGQDLGEASDPNGPIDDLGVHLENTYNRLVRTIRRLPIPVIAAVNGVAAGAGANIALACDIVLAGRSAKFVQSFSKISLVPDSGGTWTLPRLVGPQRARALALLGDAITAEQAQTFGLVWQVVDDTALRDAALAMAERFAALPPEGLKLTKQALDTAMETTFDRQLDIERDLQSLAGQSADNKEAVTAFLEKRAPVFKVKGKNS</sequence>
<dbReference type="GO" id="GO:0016853">
    <property type="term" value="F:isomerase activity"/>
    <property type="evidence" value="ECO:0007669"/>
    <property type="project" value="UniProtKB-KW"/>
</dbReference>
<dbReference type="OrthoDB" id="9781757at2"/>
<evidence type="ECO:0000313" key="4">
    <source>
        <dbReference type="EMBL" id="MBM2355785.1"/>
    </source>
</evidence>
<dbReference type="Proteomes" id="UP000809337">
    <property type="component" value="Unassembled WGS sequence"/>
</dbReference>
<dbReference type="GO" id="GO:0006635">
    <property type="term" value="P:fatty acid beta-oxidation"/>
    <property type="evidence" value="ECO:0007669"/>
    <property type="project" value="TreeGrafter"/>
</dbReference>
<dbReference type="PROSITE" id="PS00166">
    <property type="entry name" value="ENOYL_COA_HYDRATASE"/>
    <property type="match status" value="1"/>
</dbReference>
<dbReference type="InterPro" id="IPR018376">
    <property type="entry name" value="Enoyl-CoA_hyd/isom_CS"/>
</dbReference>
<dbReference type="InterPro" id="IPR029045">
    <property type="entry name" value="ClpP/crotonase-like_dom_sf"/>
</dbReference>
<protein>
    <submittedName>
        <fullName evidence="4">2-(1,2-epoxy-1,2-dihydrophenyl)acetyl-CoA isomerase</fullName>
        <ecNumber evidence="4">5.3.3.18</ecNumber>
    </submittedName>
</protein>